<dbReference type="EMBL" id="WUQX01000001">
    <property type="protein sequence ID" value="MXP78756.1"/>
    <property type="molecule type" value="Genomic_DNA"/>
</dbReference>
<accession>A0A7X3MLS2</accession>
<dbReference type="NCBIfam" id="TIGR01784">
    <property type="entry name" value="T_den_put_tspse"/>
    <property type="match status" value="1"/>
</dbReference>
<evidence type="ECO:0000313" key="2">
    <source>
        <dbReference type="Proteomes" id="UP000460412"/>
    </source>
</evidence>
<protein>
    <submittedName>
        <fullName evidence="1">Rpn family recombination-promoting nuclease/putative transposase</fullName>
    </submittedName>
</protein>
<dbReference type="InterPro" id="IPR010106">
    <property type="entry name" value="RpnA"/>
</dbReference>
<dbReference type="RefSeq" id="WP_159755832.1">
    <property type="nucleotide sequence ID" value="NZ_CATIFW010000058.1"/>
</dbReference>
<name>A0A7X3MLS2_9FIRM</name>
<comment type="caution">
    <text evidence="1">The sequence shown here is derived from an EMBL/GenBank/DDBJ whole genome shotgun (WGS) entry which is preliminary data.</text>
</comment>
<gene>
    <name evidence="1" type="ORF">GN277_26475</name>
</gene>
<keyword evidence="2" id="KW-1185">Reference proteome</keyword>
<dbReference type="AlphaFoldDB" id="A0A7X3MLS2"/>
<proteinExistence type="predicted"/>
<evidence type="ECO:0000313" key="1">
    <source>
        <dbReference type="EMBL" id="MXP78756.1"/>
    </source>
</evidence>
<organism evidence="1 2">
    <name type="scientific">Sporofaciens musculi</name>
    <dbReference type="NCBI Taxonomy" id="2681861"/>
    <lineage>
        <taxon>Bacteria</taxon>
        <taxon>Bacillati</taxon>
        <taxon>Bacillota</taxon>
        <taxon>Clostridia</taxon>
        <taxon>Lachnospirales</taxon>
        <taxon>Lachnospiraceae</taxon>
        <taxon>Sporofaciens</taxon>
    </lineage>
</organism>
<dbReference type="Proteomes" id="UP000460412">
    <property type="component" value="Unassembled WGS sequence"/>
</dbReference>
<reference evidence="1 2" key="1">
    <citation type="submission" date="2019-12" db="EMBL/GenBank/DDBJ databases">
        <title>Sporaefaciens musculi gen. nov., sp. nov., a novel bacterium isolated from the caecum of an obese mouse.</title>
        <authorList>
            <person name="Rasmussen T.S."/>
            <person name="Streidl T."/>
            <person name="Hitch T.C.A."/>
            <person name="Wortmann E."/>
            <person name="Deptula P."/>
            <person name="Hansen M."/>
            <person name="Nielsen D.S."/>
            <person name="Clavel T."/>
            <person name="Vogensen F.K."/>
        </authorList>
    </citation>
    <scope>NUCLEOTIDE SEQUENCE [LARGE SCALE GENOMIC DNA]</scope>
    <source>
        <strain evidence="1 2">WCA-9-b2</strain>
    </source>
</reference>
<sequence length="262" mass="30706">MEVKHTNWEDLGISNDFLFGKVMQNSKLCKGLLQIILPDLEIDHIEYPELQKTIKPDADAKSIRLDLYIKDNKNVVYNIEMQASDTKELPKRSRYYQSMLDLQLIDKGEAYQNLNHSFVIFICLEDLFNKGRHIYTFENICKEDTSISMGDEATKIFLNANSELDDVSKELRAFLDYVAGKSSEDTYVKELDNAVKEAKKNREWRHEYMTLLMRDKANQEIGREIERQKIIIRMINQGFANNQIIMLCDTSEEEIEKCRKVK</sequence>
<dbReference type="Pfam" id="PF12784">
    <property type="entry name" value="PDDEXK_2"/>
    <property type="match status" value="1"/>
</dbReference>